<name>A0A0E9PJR5_ANGAN</name>
<proteinExistence type="predicted"/>
<evidence type="ECO:0000313" key="1">
    <source>
        <dbReference type="EMBL" id="JAH04542.1"/>
    </source>
</evidence>
<dbReference type="EMBL" id="GBXM01104035">
    <property type="protein sequence ID" value="JAH04542.1"/>
    <property type="molecule type" value="Transcribed_RNA"/>
</dbReference>
<protein>
    <submittedName>
        <fullName evidence="1">Uncharacterized protein</fullName>
    </submittedName>
</protein>
<accession>A0A0E9PJR5</accession>
<reference evidence="1" key="2">
    <citation type="journal article" date="2015" name="Fish Shellfish Immunol.">
        <title>Early steps in the European eel (Anguilla anguilla)-Vibrio vulnificus interaction in the gills: Role of the RtxA13 toxin.</title>
        <authorList>
            <person name="Callol A."/>
            <person name="Pajuelo D."/>
            <person name="Ebbesson L."/>
            <person name="Teles M."/>
            <person name="MacKenzie S."/>
            <person name="Amaro C."/>
        </authorList>
    </citation>
    <scope>NUCLEOTIDE SEQUENCE</scope>
</reference>
<dbReference type="AlphaFoldDB" id="A0A0E9PJR5"/>
<reference evidence="1" key="1">
    <citation type="submission" date="2014-11" db="EMBL/GenBank/DDBJ databases">
        <authorList>
            <person name="Amaro Gonzalez C."/>
        </authorList>
    </citation>
    <scope>NUCLEOTIDE SEQUENCE</scope>
</reference>
<organism evidence="1">
    <name type="scientific">Anguilla anguilla</name>
    <name type="common">European freshwater eel</name>
    <name type="synonym">Muraena anguilla</name>
    <dbReference type="NCBI Taxonomy" id="7936"/>
    <lineage>
        <taxon>Eukaryota</taxon>
        <taxon>Metazoa</taxon>
        <taxon>Chordata</taxon>
        <taxon>Craniata</taxon>
        <taxon>Vertebrata</taxon>
        <taxon>Euteleostomi</taxon>
        <taxon>Actinopterygii</taxon>
        <taxon>Neopterygii</taxon>
        <taxon>Teleostei</taxon>
        <taxon>Anguilliformes</taxon>
        <taxon>Anguillidae</taxon>
        <taxon>Anguilla</taxon>
    </lineage>
</organism>
<sequence length="124" mass="13931">MDSVVFAEMLGVGYRSPSTFCHVVATTALKTILLWVYNKPRFVFVPFQKVCLNLVRKHTVLLKVNVKQHQSGKTIYLSVPETSVSAGPPYIKKVKQTSQKCTCDPVQSSSLTHLYFSAQYLGEF</sequence>